<name>A0A6J2UID2_DROLE</name>
<dbReference type="PANTHER" id="PTHR11012">
    <property type="entry name" value="PROTEIN KINASE-LIKE DOMAIN-CONTAINING"/>
    <property type="match status" value="1"/>
</dbReference>
<dbReference type="SUPFAM" id="SSF56112">
    <property type="entry name" value="Protein kinase-like (PK-like)"/>
    <property type="match status" value="1"/>
</dbReference>
<dbReference type="InterPro" id="IPR015897">
    <property type="entry name" value="CHK_kinase-like"/>
</dbReference>
<sequence length="435" mass="50052">MSFIENESDWLCTEILPELLTKGLLVDNYDDANLGTFQVSDIDIKMIGAEEAFMLTQCYRATISFDYAGLRQQRKLVIKKTPPIPPETYDSISFDALFNNEIQFYTNILHEIQKISDGKFAAPKYYHSEIKPGFALLILGDFAEEGWSITKDRVGLSLEHVRIAVKYLGSFHGFGYALKHCDSDKFFQLSAKLTEPRYADDNIHPEWGLTIRTSSERVAKAVKKYQPEVDEEFVKKWEQLTGDYIDYGRKRVAPREPLATLCHGDFLRNNIAYKYITTGGEAVPVDVMMFDYQTLRVSSPMIDLSVFLANSVYANVRQKYFDSIFNDYCQALAKSFTEYSKKDIPEFLSRDNLIKEYIRFLPYSLGISASFLMTLVDPPNVTSEEMFNNQRTDEQVINDTMTRGGEVVDKELAHQIKEMQDLSRLYQVEIDENIL</sequence>
<organism evidence="2 3">
    <name type="scientific">Drosophila lebanonensis</name>
    <name type="common">Fruit fly</name>
    <name type="synonym">Scaptodrosophila lebanonensis</name>
    <dbReference type="NCBI Taxonomy" id="7225"/>
    <lineage>
        <taxon>Eukaryota</taxon>
        <taxon>Metazoa</taxon>
        <taxon>Ecdysozoa</taxon>
        <taxon>Arthropoda</taxon>
        <taxon>Hexapoda</taxon>
        <taxon>Insecta</taxon>
        <taxon>Pterygota</taxon>
        <taxon>Neoptera</taxon>
        <taxon>Endopterygota</taxon>
        <taxon>Diptera</taxon>
        <taxon>Brachycera</taxon>
        <taxon>Muscomorpha</taxon>
        <taxon>Ephydroidea</taxon>
        <taxon>Drosophilidae</taxon>
        <taxon>Scaptodrosophila</taxon>
    </lineage>
</organism>
<accession>A0A6J2UID2</accession>
<dbReference type="AlphaFoldDB" id="A0A6J2UID2"/>
<dbReference type="OrthoDB" id="191037at2759"/>
<evidence type="ECO:0000313" key="3">
    <source>
        <dbReference type="RefSeq" id="XP_030386967.1"/>
    </source>
</evidence>
<keyword evidence="2" id="KW-1185">Reference proteome</keyword>
<dbReference type="SMART" id="SM00587">
    <property type="entry name" value="CHK"/>
    <property type="match status" value="1"/>
</dbReference>
<dbReference type="PANTHER" id="PTHR11012:SF8">
    <property type="entry name" value="JUVENILE HORMONE-INDUCIBLE PROTEIN 26"/>
    <property type="match status" value="1"/>
</dbReference>
<protein>
    <submittedName>
        <fullName evidence="3">Uncharacterized protein LOC115633662</fullName>
    </submittedName>
</protein>
<dbReference type="Pfam" id="PF02958">
    <property type="entry name" value="EcKL"/>
    <property type="match status" value="1"/>
</dbReference>
<reference evidence="3" key="1">
    <citation type="submission" date="2025-08" db="UniProtKB">
        <authorList>
            <consortium name="RefSeq"/>
        </authorList>
    </citation>
    <scope>IDENTIFICATION</scope>
    <source>
        <strain evidence="3">11010-0011.00</strain>
        <tissue evidence="3">Whole body</tissue>
    </source>
</reference>
<feature type="domain" description="CHK kinase-like" evidence="1">
    <location>
        <begin position="137"/>
        <end position="338"/>
    </location>
</feature>
<gene>
    <name evidence="3" type="primary">LOC115633662</name>
</gene>
<evidence type="ECO:0000313" key="2">
    <source>
        <dbReference type="Proteomes" id="UP000504634"/>
    </source>
</evidence>
<dbReference type="RefSeq" id="XP_030386967.1">
    <property type="nucleotide sequence ID" value="XM_030531107.1"/>
</dbReference>
<dbReference type="InterPro" id="IPR004119">
    <property type="entry name" value="EcKL"/>
</dbReference>
<dbReference type="InterPro" id="IPR011009">
    <property type="entry name" value="Kinase-like_dom_sf"/>
</dbReference>
<dbReference type="Gene3D" id="3.90.1200.10">
    <property type="match status" value="1"/>
</dbReference>
<dbReference type="GeneID" id="115633662"/>
<dbReference type="Proteomes" id="UP000504634">
    <property type="component" value="Unplaced"/>
</dbReference>
<dbReference type="CTD" id="36819"/>
<evidence type="ECO:0000259" key="1">
    <source>
        <dbReference type="SMART" id="SM00587"/>
    </source>
</evidence>
<proteinExistence type="predicted"/>